<organism evidence="1 2">
    <name type="scientific">Sistotremastrum niveocremeum HHB9708</name>
    <dbReference type="NCBI Taxonomy" id="1314777"/>
    <lineage>
        <taxon>Eukaryota</taxon>
        <taxon>Fungi</taxon>
        <taxon>Dikarya</taxon>
        <taxon>Basidiomycota</taxon>
        <taxon>Agaricomycotina</taxon>
        <taxon>Agaricomycetes</taxon>
        <taxon>Sistotremastrales</taxon>
        <taxon>Sistotremastraceae</taxon>
        <taxon>Sertulicium</taxon>
        <taxon>Sertulicium niveocremeum</taxon>
    </lineage>
</organism>
<dbReference type="STRING" id="1314777.A0A164PD44"/>
<dbReference type="OrthoDB" id="10249065at2759"/>
<sequence>ARAREKMHVLNAVKMERMFAKPFVAALEGHIEGIECIVRRPSRVGVIASASWD</sequence>
<dbReference type="Proteomes" id="UP000076722">
    <property type="component" value="Unassembled WGS sequence"/>
</dbReference>
<accession>A0A164PD44</accession>
<dbReference type="GO" id="GO:0032040">
    <property type="term" value="C:small-subunit processome"/>
    <property type="evidence" value="ECO:0007669"/>
    <property type="project" value="TreeGrafter"/>
</dbReference>
<dbReference type="InterPro" id="IPR051733">
    <property type="entry name" value="WD_repeat_DCAF13/WDSOF1"/>
</dbReference>
<gene>
    <name evidence="1" type="ORF">SISNIDRAFT_397979</name>
</gene>
<evidence type="ECO:0000313" key="2">
    <source>
        <dbReference type="Proteomes" id="UP000076722"/>
    </source>
</evidence>
<protein>
    <submittedName>
        <fullName evidence="1">Uncharacterized protein</fullName>
    </submittedName>
</protein>
<reference evidence="1 2" key="1">
    <citation type="journal article" date="2016" name="Mol. Biol. Evol.">
        <title>Comparative Genomics of Early-Diverging Mushroom-Forming Fungi Provides Insights into the Origins of Lignocellulose Decay Capabilities.</title>
        <authorList>
            <person name="Nagy L.G."/>
            <person name="Riley R."/>
            <person name="Tritt A."/>
            <person name="Adam C."/>
            <person name="Daum C."/>
            <person name="Floudas D."/>
            <person name="Sun H."/>
            <person name="Yadav J.S."/>
            <person name="Pangilinan J."/>
            <person name="Larsson K.H."/>
            <person name="Matsuura K."/>
            <person name="Barry K."/>
            <person name="Labutti K."/>
            <person name="Kuo R."/>
            <person name="Ohm R.A."/>
            <person name="Bhattacharya S.S."/>
            <person name="Shirouzu T."/>
            <person name="Yoshinaga Y."/>
            <person name="Martin F.M."/>
            <person name="Grigoriev I.V."/>
            <person name="Hibbett D.S."/>
        </authorList>
    </citation>
    <scope>NUCLEOTIDE SEQUENCE [LARGE SCALE GENOMIC DNA]</scope>
    <source>
        <strain evidence="1 2">HHB9708</strain>
    </source>
</reference>
<dbReference type="AlphaFoldDB" id="A0A164PD44"/>
<feature type="non-terminal residue" evidence="1">
    <location>
        <position position="1"/>
    </location>
</feature>
<dbReference type="GO" id="GO:0000462">
    <property type="term" value="P:maturation of SSU-rRNA from tricistronic rRNA transcript (SSU-rRNA, 5.8S rRNA, LSU-rRNA)"/>
    <property type="evidence" value="ECO:0007669"/>
    <property type="project" value="TreeGrafter"/>
</dbReference>
<dbReference type="PANTHER" id="PTHR22851:SF0">
    <property type="entry name" value="DDB1- AND CUL4-ASSOCIATED FACTOR 13"/>
    <property type="match status" value="1"/>
</dbReference>
<name>A0A164PD44_9AGAM</name>
<proteinExistence type="predicted"/>
<evidence type="ECO:0000313" key="1">
    <source>
        <dbReference type="EMBL" id="KZS88608.1"/>
    </source>
</evidence>
<keyword evidence="2" id="KW-1185">Reference proteome</keyword>
<dbReference type="PANTHER" id="PTHR22851">
    <property type="entry name" value="U3 SMALL NUCLEOLAR RNA U3 SNORNA ASSOCIATED PROTEIN"/>
    <property type="match status" value="1"/>
</dbReference>
<dbReference type="EMBL" id="KV419435">
    <property type="protein sequence ID" value="KZS88608.1"/>
    <property type="molecule type" value="Genomic_DNA"/>
</dbReference>
<feature type="non-terminal residue" evidence="1">
    <location>
        <position position="53"/>
    </location>
</feature>